<dbReference type="Proteomes" id="UP001218218">
    <property type="component" value="Unassembled WGS sequence"/>
</dbReference>
<gene>
    <name evidence="2" type="ORF">DFH08DRAFT_814026</name>
</gene>
<protein>
    <submittedName>
        <fullName evidence="2">Uncharacterized protein</fullName>
    </submittedName>
</protein>
<evidence type="ECO:0000256" key="1">
    <source>
        <dbReference type="SAM" id="MobiDB-lite"/>
    </source>
</evidence>
<reference evidence="2" key="1">
    <citation type="submission" date="2023-03" db="EMBL/GenBank/DDBJ databases">
        <title>Massive genome expansion in bonnet fungi (Mycena s.s.) driven by repeated elements and novel gene families across ecological guilds.</title>
        <authorList>
            <consortium name="Lawrence Berkeley National Laboratory"/>
            <person name="Harder C.B."/>
            <person name="Miyauchi S."/>
            <person name="Viragh M."/>
            <person name="Kuo A."/>
            <person name="Thoen E."/>
            <person name="Andreopoulos B."/>
            <person name="Lu D."/>
            <person name="Skrede I."/>
            <person name="Drula E."/>
            <person name="Henrissat B."/>
            <person name="Morin E."/>
            <person name="Kohler A."/>
            <person name="Barry K."/>
            <person name="LaButti K."/>
            <person name="Morin E."/>
            <person name="Salamov A."/>
            <person name="Lipzen A."/>
            <person name="Mereny Z."/>
            <person name="Hegedus B."/>
            <person name="Baldrian P."/>
            <person name="Stursova M."/>
            <person name="Weitz H."/>
            <person name="Taylor A."/>
            <person name="Grigoriev I.V."/>
            <person name="Nagy L.G."/>
            <person name="Martin F."/>
            <person name="Kauserud H."/>
        </authorList>
    </citation>
    <scope>NUCLEOTIDE SEQUENCE</scope>
    <source>
        <strain evidence="2">CBHHK002</strain>
    </source>
</reference>
<dbReference type="AlphaFoldDB" id="A0AAD7EKR8"/>
<name>A0AAD7EKR8_9AGAR</name>
<evidence type="ECO:0000313" key="2">
    <source>
        <dbReference type="EMBL" id="KAJ7333956.1"/>
    </source>
</evidence>
<evidence type="ECO:0000313" key="3">
    <source>
        <dbReference type="Proteomes" id="UP001218218"/>
    </source>
</evidence>
<feature type="region of interest" description="Disordered" evidence="1">
    <location>
        <begin position="152"/>
        <end position="175"/>
    </location>
</feature>
<keyword evidence="3" id="KW-1185">Reference proteome</keyword>
<proteinExistence type="predicted"/>
<organism evidence="2 3">
    <name type="scientific">Mycena albidolilacea</name>
    <dbReference type="NCBI Taxonomy" id="1033008"/>
    <lineage>
        <taxon>Eukaryota</taxon>
        <taxon>Fungi</taxon>
        <taxon>Dikarya</taxon>
        <taxon>Basidiomycota</taxon>
        <taxon>Agaricomycotina</taxon>
        <taxon>Agaricomycetes</taxon>
        <taxon>Agaricomycetidae</taxon>
        <taxon>Agaricales</taxon>
        <taxon>Marasmiineae</taxon>
        <taxon>Mycenaceae</taxon>
        <taxon>Mycena</taxon>
    </lineage>
</organism>
<dbReference type="EMBL" id="JARIHO010000033">
    <property type="protein sequence ID" value="KAJ7333956.1"/>
    <property type="molecule type" value="Genomic_DNA"/>
</dbReference>
<comment type="caution">
    <text evidence="2">The sequence shown here is derived from an EMBL/GenBank/DDBJ whole genome shotgun (WGS) entry which is preliminary data.</text>
</comment>
<sequence length="271" mass="30434">MFTSEMFNPVIKMHGRHISSVLQSFTIQMVLTVDICFTYSTDDLSNVPKALLDSQPGSNKPTAGRLVSELYVRRIYLGNRSQDYGLRSEVEESLVVQLVRRIQRDEGSKELRKNYELGILLCRLGVAIKFQIFGWKKRTELEAELPPGYAPAAPPARPWARAGTRSDGGGKESPDADQLGAGICNRALCRVSYLLRHRHRVLKQKFGIDVFARGVESGSFNSSPKCMECVRLQIYIHWQGWTKGPNMPKGPSGCKLLRKEGLAQLATCTFW</sequence>
<accession>A0AAD7EKR8</accession>